<dbReference type="SMART" id="SM00347">
    <property type="entry name" value="HTH_MARR"/>
    <property type="match status" value="1"/>
</dbReference>
<dbReference type="PANTHER" id="PTHR42756">
    <property type="entry name" value="TRANSCRIPTIONAL REGULATOR, MARR"/>
    <property type="match status" value="1"/>
</dbReference>
<sequence>MGTKFKGSKREIQALDSFIKLKRATETISSRVSSEFNKLNISESQFGVLESLYHLGPLCQKSLGDKILKSTGNITLVIDNLEKRSLVERVRDTADRRFITVHLTDAGKKLIEEIFPDHVKRITNEFSILSAEEHEALGRICKKLGKKEE</sequence>
<dbReference type="PROSITE" id="PS50995">
    <property type="entry name" value="HTH_MARR_2"/>
    <property type="match status" value="1"/>
</dbReference>
<evidence type="ECO:0000256" key="1">
    <source>
        <dbReference type="ARBA" id="ARBA00023015"/>
    </source>
</evidence>
<dbReference type="Proteomes" id="UP000245133">
    <property type="component" value="Unassembled WGS sequence"/>
</dbReference>
<keyword evidence="3" id="KW-0804">Transcription</keyword>
<proteinExistence type="predicted"/>
<keyword evidence="6" id="KW-1185">Reference proteome</keyword>
<dbReference type="EMBL" id="BFBB01000008">
    <property type="protein sequence ID" value="GBF51277.1"/>
    <property type="molecule type" value="Genomic_DNA"/>
</dbReference>
<dbReference type="InterPro" id="IPR036388">
    <property type="entry name" value="WH-like_DNA-bd_sf"/>
</dbReference>
<feature type="domain" description="HTH marR-type" evidence="4">
    <location>
        <begin position="14"/>
        <end position="146"/>
    </location>
</feature>
<dbReference type="Pfam" id="PF01047">
    <property type="entry name" value="MarR"/>
    <property type="match status" value="1"/>
</dbReference>
<evidence type="ECO:0000259" key="4">
    <source>
        <dbReference type="PROSITE" id="PS50995"/>
    </source>
</evidence>
<dbReference type="GO" id="GO:0003677">
    <property type="term" value="F:DNA binding"/>
    <property type="evidence" value="ECO:0007669"/>
    <property type="project" value="UniProtKB-KW"/>
</dbReference>
<dbReference type="OrthoDB" id="9799747at2"/>
<organism evidence="5 6">
    <name type="scientific">Leptospira ryugenii</name>
    <dbReference type="NCBI Taxonomy" id="1917863"/>
    <lineage>
        <taxon>Bacteria</taxon>
        <taxon>Pseudomonadati</taxon>
        <taxon>Spirochaetota</taxon>
        <taxon>Spirochaetia</taxon>
        <taxon>Leptospirales</taxon>
        <taxon>Leptospiraceae</taxon>
        <taxon>Leptospira</taxon>
    </lineage>
</organism>
<protein>
    <submittedName>
        <fullName evidence="5">Transcriptional regulator</fullName>
    </submittedName>
</protein>
<evidence type="ECO:0000256" key="2">
    <source>
        <dbReference type="ARBA" id="ARBA00023125"/>
    </source>
</evidence>
<reference evidence="5 6" key="1">
    <citation type="submission" date="2018-02" db="EMBL/GenBank/DDBJ databases">
        <title>Novel Leptospira species isolated from soil and water in Japan.</title>
        <authorList>
            <person name="Nakao R."/>
            <person name="Masuzawa T."/>
        </authorList>
    </citation>
    <scope>NUCLEOTIDE SEQUENCE [LARGE SCALE GENOMIC DNA]</scope>
    <source>
        <strain evidence="5 6">YH101</strain>
    </source>
</reference>
<name>A0A2P2E327_9LEPT</name>
<gene>
    <name evidence="5" type="ORF">LPTSP4_28090</name>
</gene>
<keyword evidence="1" id="KW-0805">Transcription regulation</keyword>
<dbReference type="InterPro" id="IPR000835">
    <property type="entry name" value="HTH_MarR-typ"/>
</dbReference>
<dbReference type="InterPro" id="IPR036390">
    <property type="entry name" value="WH_DNA-bd_sf"/>
</dbReference>
<keyword evidence="2" id="KW-0238">DNA-binding</keyword>
<evidence type="ECO:0000256" key="3">
    <source>
        <dbReference type="ARBA" id="ARBA00023163"/>
    </source>
</evidence>
<dbReference type="PRINTS" id="PR00598">
    <property type="entry name" value="HTHMARR"/>
</dbReference>
<dbReference type="Gene3D" id="1.10.10.10">
    <property type="entry name" value="Winged helix-like DNA-binding domain superfamily/Winged helix DNA-binding domain"/>
    <property type="match status" value="1"/>
</dbReference>
<accession>A0A2P2E327</accession>
<dbReference type="GO" id="GO:0003700">
    <property type="term" value="F:DNA-binding transcription factor activity"/>
    <property type="evidence" value="ECO:0007669"/>
    <property type="project" value="InterPro"/>
</dbReference>
<dbReference type="RefSeq" id="WP_108977635.1">
    <property type="nucleotide sequence ID" value="NZ_BFBB01000008.1"/>
</dbReference>
<dbReference type="SUPFAM" id="SSF46785">
    <property type="entry name" value="Winged helix' DNA-binding domain"/>
    <property type="match status" value="1"/>
</dbReference>
<evidence type="ECO:0000313" key="5">
    <source>
        <dbReference type="EMBL" id="GBF51277.1"/>
    </source>
</evidence>
<comment type="caution">
    <text evidence="5">The sequence shown here is derived from an EMBL/GenBank/DDBJ whole genome shotgun (WGS) entry which is preliminary data.</text>
</comment>
<dbReference type="AlphaFoldDB" id="A0A2P2E327"/>
<dbReference type="PANTHER" id="PTHR42756:SF1">
    <property type="entry name" value="TRANSCRIPTIONAL REPRESSOR OF EMRAB OPERON"/>
    <property type="match status" value="1"/>
</dbReference>
<evidence type="ECO:0000313" key="6">
    <source>
        <dbReference type="Proteomes" id="UP000245133"/>
    </source>
</evidence>